<dbReference type="Proteomes" id="UP001501047">
    <property type="component" value="Unassembled WGS sequence"/>
</dbReference>
<feature type="domain" description="Methyltransferase" evidence="1">
    <location>
        <begin position="92"/>
        <end position="211"/>
    </location>
</feature>
<dbReference type="SUPFAM" id="SSF53335">
    <property type="entry name" value="S-adenosyl-L-methionine-dependent methyltransferases"/>
    <property type="match status" value="1"/>
</dbReference>
<evidence type="ECO:0000313" key="3">
    <source>
        <dbReference type="EMBL" id="GAA0765776.1"/>
    </source>
</evidence>
<evidence type="ECO:0000259" key="1">
    <source>
        <dbReference type="Pfam" id="PF13847"/>
    </source>
</evidence>
<dbReference type="InterPro" id="IPR016718">
    <property type="entry name" value="rRNA_m1G-MeTrfase_A_prd"/>
</dbReference>
<evidence type="ECO:0000259" key="2">
    <source>
        <dbReference type="Pfam" id="PF21302"/>
    </source>
</evidence>
<dbReference type="Gene3D" id="3.40.50.150">
    <property type="entry name" value="Vaccinia Virus protein VP39"/>
    <property type="match status" value="1"/>
</dbReference>
<dbReference type="InterPro" id="IPR029063">
    <property type="entry name" value="SAM-dependent_MTases_sf"/>
</dbReference>
<sequence>MENKMFENIYKCPVCGLPLIKLEGQYVCEKKHSFDISQKNYVNLLLANQKKTKDPGDNKEMMRNRRNFLNKGYYSNFSEGLNDAIAFYLKPSGAYILDAGCGEGYFITMLKNKLSNEGNRTNINYYGIDISKSAIKYASGRDKTINFAVGSNFNLPICDNSLDFLIRNFSQGEDKEFSRVLKNDGKLIIVTPGVEHLFELKERLYEKPRKHEVKNDFREGFELIDHRQVQYNIHLQDSEDIQNLITMTPYFWSITNEIKNRINELKSFTATLHFNIHIYKKVL</sequence>
<accession>A0ABN1KG14</accession>
<name>A0ABN1KG14_CLOSU</name>
<keyword evidence="4" id="KW-1185">Reference proteome</keyword>
<dbReference type="PANTHER" id="PTHR43460">
    <property type="entry name" value="METHYLTRANSFERASE"/>
    <property type="match status" value="1"/>
</dbReference>
<gene>
    <name evidence="3" type="primary">rlmA</name>
    <name evidence="3" type="ORF">GCM10008908_02730</name>
</gene>
<evidence type="ECO:0000313" key="4">
    <source>
        <dbReference type="Proteomes" id="UP001501047"/>
    </source>
</evidence>
<dbReference type="EMBL" id="BAAACI010000001">
    <property type="protein sequence ID" value="GAA0765776.1"/>
    <property type="molecule type" value="Genomic_DNA"/>
</dbReference>
<organism evidence="3 4">
    <name type="scientific">Clostridium subterminale</name>
    <dbReference type="NCBI Taxonomy" id="1550"/>
    <lineage>
        <taxon>Bacteria</taxon>
        <taxon>Bacillati</taxon>
        <taxon>Bacillota</taxon>
        <taxon>Clostridia</taxon>
        <taxon>Eubacteriales</taxon>
        <taxon>Clostridiaceae</taxon>
        <taxon>Clostridium</taxon>
    </lineage>
</organism>
<dbReference type="InterPro" id="IPR052939">
    <property type="entry name" value="23S_rRNA_MeTrnsfrase_RlmA"/>
</dbReference>
<dbReference type="PIRSF" id="PIRSF018249">
    <property type="entry name" value="MyrA_prd"/>
    <property type="match status" value="1"/>
</dbReference>
<dbReference type="PANTHER" id="PTHR43460:SF1">
    <property type="entry name" value="METHYLTRANSFERASE TYPE 11 DOMAIN-CONTAINING PROTEIN"/>
    <property type="match status" value="1"/>
</dbReference>
<comment type="caution">
    <text evidence="3">The sequence shown here is derived from an EMBL/GenBank/DDBJ whole genome shotgun (WGS) entry which is preliminary data.</text>
</comment>
<dbReference type="RefSeq" id="WP_343822921.1">
    <property type="nucleotide sequence ID" value="NZ_BAAACI010000001.1"/>
</dbReference>
<dbReference type="InterPro" id="IPR025714">
    <property type="entry name" value="Methyltranfer_dom"/>
</dbReference>
<feature type="domain" description="23S rRNA (guanine(745)-N(1))-methyltransferase N-terminal" evidence="2">
    <location>
        <begin position="10"/>
        <end position="53"/>
    </location>
</feature>
<dbReference type="InterPro" id="IPR048647">
    <property type="entry name" value="RlmA_N"/>
</dbReference>
<dbReference type="Pfam" id="PF13847">
    <property type="entry name" value="Methyltransf_31"/>
    <property type="match status" value="1"/>
</dbReference>
<proteinExistence type="predicted"/>
<protein>
    <submittedName>
        <fullName evidence="3">23S rRNA (Guanine(745)-N(1))-methyltransferase</fullName>
    </submittedName>
</protein>
<dbReference type="Pfam" id="PF21302">
    <property type="entry name" value="Zn_ribbon_RlmA"/>
    <property type="match status" value="1"/>
</dbReference>
<dbReference type="CDD" id="cd02440">
    <property type="entry name" value="AdoMet_MTases"/>
    <property type="match status" value="1"/>
</dbReference>
<reference evidence="3 4" key="1">
    <citation type="journal article" date="2019" name="Int. J. Syst. Evol. Microbiol.">
        <title>The Global Catalogue of Microorganisms (GCM) 10K type strain sequencing project: providing services to taxonomists for standard genome sequencing and annotation.</title>
        <authorList>
            <consortium name="The Broad Institute Genomics Platform"/>
            <consortium name="The Broad Institute Genome Sequencing Center for Infectious Disease"/>
            <person name="Wu L."/>
            <person name="Ma J."/>
        </authorList>
    </citation>
    <scope>NUCLEOTIDE SEQUENCE [LARGE SCALE GENOMIC DNA]</scope>
    <source>
        <strain evidence="3 4">JCM 1417</strain>
    </source>
</reference>